<protein>
    <submittedName>
        <fullName evidence="1">Uncharacterized protein</fullName>
    </submittedName>
</protein>
<dbReference type="EMBL" id="OZ020097">
    <property type="protein sequence ID" value="CAK9269305.1"/>
    <property type="molecule type" value="Genomic_DNA"/>
</dbReference>
<keyword evidence="2" id="KW-1185">Reference proteome</keyword>
<evidence type="ECO:0000313" key="1">
    <source>
        <dbReference type="EMBL" id="CAK9269305.1"/>
    </source>
</evidence>
<dbReference type="Proteomes" id="UP001497444">
    <property type="component" value="Chromosome 2"/>
</dbReference>
<name>A0ABP0WV40_9BRYO</name>
<evidence type="ECO:0000313" key="2">
    <source>
        <dbReference type="Proteomes" id="UP001497444"/>
    </source>
</evidence>
<accession>A0ABP0WV40</accession>
<reference evidence="1 2" key="1">
    <citation type="submission" date="2024-02" db="EMBL/GenBank/DDBJ databases">
        <authorList>
            <consortium name="ELIXIR-Norway"/>
            <consortium name="Elixir Norway"/>
        </authorList>
    </citation>
    <scope>NUCLEOTIDE SEQUENCE [LARGE SCALE GENOMIC DNA]</scope>
</reference>
<organism evidence="1 2">
    <name type="scientific">Sphagnum jensenii</name>
    <dbReference type="NCBI Taxonomy" id="128206"/>
    <lineage>
        <taxon>Eukaryota</taxon>
        <taxon>Viridiplantae</taxon>
        <taxon>Streptophyta</taxon>
        <taxon>Embryophyta</taxon>
        <taxon>Bryophyta</taxon>
        <taxon>Sphagnophytina</taxon>
        <taxon>Sphagnopsida</taxon>
        <taxon>Sphagnales</taxon>
        <taxon>Sphagnaceae</taxon>
        <taxon>Sphagnum</taxon>
    </lineage>
</organism>
<gene>
    <name evidence="1" type="ORF">CSSPJE1EN1_LOCUS14783</name>
</gene>
<sequence length="84" mass="8960">MQQWCYSHPSQWSIGNPALLEAAVSSDLGIAWSKDSVAHLFASHMPKAANLYKTPSSLVLVTADRSGAVPEIAKVKPVNAAVRS</sequence>
<proteinExistence type="predicted"/>